<dbReference type="Proteomes" id="UP000609346">
    <property type="component" value="Unassembled WGS sequence"/>
</dbReference>
<name>A0ABR8MVI7_9BACL</name>
<keyword evidence="2" id="KW-1185">Reference proteome</keyword>
<evidence type="ECO:0000313" key="1">
    <source>
        <dbReference type="EMBL" id="MBD3919600.1"/>
    </source>
</evidence>
<reference evidence="1 2" key="1">
    <citation type="submission" date="2020-09" db="EMBL/GenBank/DDBJ databases">
        <title>Paenibacillus sp. strain PR3 16S rRNA gene Genome sequencing and assembly.</title>
        <authorList>
            <person name="Kim J."/>
        </authorList>
    </citation>
    <scope>NUCLEOTIDE SEQUENCE [LARGE SCALE GENOMIC DNA]</scope>
    <source>
        <strain evidence="1 2">PR3</strain>
    </source>
</reference>
<sequence>MAVTKDEILAPAARRSAPPPIQSEAEQGMVKQYMLLGIVMRILDHDIRIVSHSGMKLPRLYESMLRAVQDRVLLDLAALRREFRDAGIKVYEESQQKDGIVAKYVCRGYHHQFAMVWGFVKAESERLMKTYLRA</sequence>
<proteinExistence type="predicted"/>
<protein>
    <submittedName>
        <fullName evidence="1">Uncharacterized protein</fullName>
    </submittedName>
</protein>
<dbReference type="RefSeq" id="WP_191203909.1">
    <property type="nucleotide sequence ID" value="NZ_JACXZA010000003.1"/>
</dbReference>
<gene>
    <name evidence="1" type="ORF">H8B09_12620</name>
</gene>
<dbReference type="Pfam" id="PF26325">
    <property type="entry name" value="YhjD"/>
    <property type="match status" value="1"/>
</dbReference>
<accession>A0ABR8MVI7</accession>
<evidence type="ECO:0000313" key="2">
    <source>
        <dbReference type="Proteomes" id="UP000609346"/>
    </source>
</evidence>
<dbReference type="EMBL" id="JACXZA010000003">
    <property type="protein sequence ID" value="MBD3919600.1"/>
    <property type="molecule type" value="Genomic_DNA"/>
</dbReference>
<comment type="caution">
    <text evidence="1">The sequence shown here is derived from an EMBL/GenBank/DDBJ whole genome shotgun (WGS) entry which is preliminary data.</text>
</comment>
<organism evidence="1 2">
    <name type="scientific">Paenibacillus terricola</name>
    <dbReference type="NCBI Taxonomy" id="2763503"/>
    <lineage>
        <taxon>Bacteria</taxon>
        <taxon>Bacillati</taxon>
        <taxon>Bacillota</taxon>
        <taxon>Bacilli</taxon>
        <taxon>Bacillales</taxon>
        <taxon>Paenibacillaceae</taxon>
        <taxon>Paenibacillus</taxon>
    </lineage>
</organism>
<dbReference type="InterPro" id="IPR058600">
    <property type="entry name" value="YhjD-like"/>
</dbReference>